<evidence type="ECO:0000313" key="3">
    <source>
        <dbReference type="Proteomes" id="UP001419268"/>
    </source>
</evidence>
<comment type="caution">
    <text evidence="2">The sequence shown here is derived from an EMBL/GenBank/DDBJ whole genome shotgun (WGS) entry which is preliminary data.</text>
</comment>
<keyword evidence="1" id="KW-0677">Repeat</keyword>
<dbReference type="AlphaFoldDB" id="A0AAP0PM48"/>
<sequence>MLLILPSRGGDAERDSRLDYMVWLHFAEIDASVTAARRRVFDVHKFTVLFMDFYEGRWMRNLQEGFEGVWENGVPKVIGVFTWPDGSTYAGCWSWDVMIMGKRDGAEVMRDGRVSLDLDGGRIRAFGV</sequence>
<dbReference type="Pfam" id="PF02493">
    <property type="entry name" value="MORN"/>
    <property type="match status" value="1"/>
</dbReference>
<dbReference type="EMBL" id="JBBNAG010000003">
    <property type="protein sequence ID" value="KAK9149047.1"/>
    <property type="molecule type" value="Genomic_DNA"/>
</dbReference>
<reference evidence="2 3" key="1">
    <citation type="submission" date="2024-01" db="EMBL/GenBank/DDBJ databases">
        <title>Genome assemblies of Stephania.</title>
        <authorList>
            <person name="Yang L."/>
        </authorList>
    </citation>
    <scope>NUCLEOTIDE SEQUENCE [LARGE SCALE GENOMIC DNA]</scope>
    <source>
        <strain evidence="2">JXDWG</strain>
        <tissue evidence="2">Leaf</tissue>
    </source>
</reference>
<keyword evidence="3" id="KW-1185">Reference proteome</keyword>
<evidence type="ECO:0000256" key="1">
    <source>
        <dbReference type="ARBA" id="ARBA00022737"/>
    </source>
</evidence>
<proteinExistence type="predicted"/>
<protein>
    <submittedName>
        <fullName evidence="2">Uncharacterized protein</fullName>
    </submittedName>
</protein>
<accession>A0AAP0PM48</accession>
<dbReference type="GO" id="GO:0016020">
    <property type="term" value="C:membrane"/>
    <property type="evidence" value="ECO:0007669"/>
    <property type="project" value="UniProtKB-ARBA"/>
</dbReference>
<gene>
    <name evidence="2" type="ORF">Scep_007804</name>
</gene>
<name>A0AAP0PM48_9MAGN</name>
<dbReference type="SUPFAM" id="SSF82185">
    <property type="entry name" value="Histone H3 K4-specific methyltransferase SET7/9 N-terminal domain"/>
    <property type="match status" value="1"/>
</dbReference>
<evidence type="ECO:0000313" key="2">
    <source>
        <dbReference type="EMBL" id="KAK9149047.1"/>
    </source>
</evidence>
<dbReference type="Proteomes" id="UP001419268">
    <property type="component" value="Unassembled WGS sequence"/>
</dbReference>
<dbReference type="InterPro" id="IPR003409">
    <property type="entry name" value="MORN"/>
</dbReference>
<organism evidence="2 3">
    <name type="scientific">Stephania cephalantha</name>
    <dbReference type="NCBI Taxonomy" id="152367"/>
    <lineage>
        <taxon>Eukaryota</taxon>
        <taxon>Viridiplantae</taxon>
        <taxon>Streptophyta</taxon>
        <taxon>Embryophyta</taxon>
        <taxon>Tracheophyta</taxon>
        <taxon>Spermatophyta</taxon>
        <taxon>Magnoliopsida</taxon>
        <taxon>Ranunculales</taxon>
        <taxon>Menispermaceae</taxon>
        <taxon>Menispermoideae</taxon>
        <taxon>Cissampelideae</taxon>
        <taxon>Stephania</taxon>
    </lineage>
</organism>